<feature type="repeat" description="Solcar" evidence="9">
    <location>
        <begin position="115"/>
        <end position="203"/>
    </location>
</feature>
<evidence type="ECO:0000256" key="5">
    <source>
        <dbReference type="ARBA" id="ARBA00022787"/>
    </source>
</evidence>
<organism evidence="11 12">
    <name type="scientific">Dreissena polymorpha</name>
    <name type="common">Zebra mussel</name>
    <name type="synonym">Mytilus polymorpha</name>
    <dbReference type="NCBI Taxonomy" id="45954"/>
    <lineage>
        <taxon>Eukaryota</taxon>
        <taxon>Metazoa</taxon>
        <taxon>Spiralia</taxon>
        <taxon>Lophotrochozoa</taxon>
        <taxon>Mollusca</taxon>
        <taxon>Bivalvia</taxon>
        <taxon>Autobranchia</taxon>
        <taxon>Heteroconchia</taxon>
        <taxon>Euheterodonta</taxon>
        <taxon>Imparidentia</taxon>
        <taxon>Neoheterodontei</taxon>
        <taxon>Myida</taxon>
        <taxon>Dreissenoidea</taxon>
        <taxon>Dreissenidae</taxon>
        <taxon>Dreissena</taxon>
    </lineage>
</organism>
<comment type="subcellular location">
    <subcellularLocation>
        <location evidence="1">Mitochondrion outer membrane</location>
        <topology evidence="1">Multi-pass membrane protein</topology>
    </subcellularLocation>
</comment>
<keyword evidence="4" id="KW-0677">Repeat</keyword>
<dbReference type="InterPro" id="IPR023395">
    <property type="entry name" value="MCP_dom_sf"/>
</dbReference>
<dbReference type="PROSITE" id="PS50920">
    <property type="entry name" value="SOLCAR"/>
    <property type="match status" value="1"/>
</dbReference>
<comment type="similarity">
    <text evidence="2 10">Belongs to the mitochondrial carrier (TC 2.A.29) family.</text>
</comment>
<evidence type="ECO:0000256" key="4">
    <source>
        <dbReference type="ARBA" id="ARBA00022737"/>
    </source>
</evidence>
<evidence type="ECO:0000256" key="7">
    <source>
        <dbReference type="ARBA" id="ARBA00023128"/>
    </source>
</evidence>
<comment type="caution">
    <text evidence="11">The sequence shown here is derived from an EMBL/GenBank/DDBJ whole genome shotgun (WGS) entry which is preliminary data.</text>
</comment>
<accession>A0A9D4HX05</accession>
<dbReference type="PANTHER" id="PTHR10780:SF18">
    <property type="entry name" value="LD43650P"/>
    <property type="match status" value="1"/>
</dbReference>
<sequence length="298" mass="33641">MDSLTNVAINSVITAVFHPIGYSKVLIQLGHEPISPIKCKTWFGLGKEGLCYPNILSYTNHIWKTEGLFGMYVGFLPRLIGGQIGNFFQNRVMMELQEDKKSHDKEDEEPEDWKKVLVVRTAKESVSKCVGVVFSQPFHVLMIRQMAQYVGGETQYNGLFTGMVEIYHQDGIKGLFSGLIPRLIGELIQIWLGNIIVEVINKYLVDNKDYASYTNGVVGLIVAPFSYPFTLVANIMTIAGTDLIAANPPNMRPVSGWRECYVNLKTEKQLNRGSKSFFRYAMLPKGQYVAMGRHIQKF</sequence>
<dbReference type="Gene3D" id="1.50.40.10">
    <property type="entry name" value="Mitochondrial carrier domain"/>
    <property type="match status" value="1"/>
</dbReference>
<dbReference type="EMBL" id="JAIWYP010000011">
    <property type="protein sequence ID" value="KAH3738430.1"/>
    <property type="molecule type" value="Genomic_DNA"/>
</dbReference>
<name>A0A9D4HX05_DREPO</name>
<evidence type="ECO:0000256" key="6">
    <source>
        <dbReference type="ARBA" id="ARBA00022989"/>
    </source>
</evidence>
<dbReference type="OrthoDB" id="10253709at2759"/>
<keyword evidence="7" id="KW-0496">Mitochondrion</keyword>
<proteinExistence type="inferred from homology"/>
<evidence type="ECO:0000256" key="8">
    <source>
        <dbReference type="ARBA" id="ARBA00023136"/>
    </source>
</evidence>
<dbReference type="InterPro" id="IPR018108">
    <property type="entry name" value="MCP_transmembrane"/>
</dbReference>
<reference evidence="11" key="2">
    <citation type="submission" date="2020-11" db="EMBL/GenBank/DDBJ databases">
        <authorList>
            <person name="McCartney M.A."/>
            <person name="Auch B."/>
            <person name="Kono T."/>
            <person name="Mallez S."/>
            <person name="Becker A."/>
            <person name="Gohl D.M."/>
            <person name="Silverstein K.A.T."/>
            <person name="Koren S."/>
            <person name="Bechman K.B."/>
            <person name="Herman A."/>
            <person name="Abrahante J.E."/>
            <person name="Garbe J."/>
        </authorList>
    </citation>
    <scope>NUCLEOTIDE SEQUENCE</scope>
    <source>
        <strain evidence="11">Duluth1</strain>
        <tissue evidence="11">Whole animal</tissue>
    </source>
</reference>
<protein>
    <submittedName>
        <fullName evidence="11">Uncharacterized protein</fullName>
    </submittedName>
</protein>
<evidence type="ECO:0000313" key="11">
    <source>
        <dbReference type="EMBL" id="KAH3738430.1"/>
    </source>
</evidence>
<dbReference type="Pfam" id="PF00153">
    <property type="entry name" value="Mito_carr"/>
    <property type="match status" value="1"/>
</dbReference>
<reference evidence="11" key="1">
    <citation type="journal article" date="2019" name="bioRxiv">
        <title>The Genome of the Zebra Mussel, Dreissena polymorpha: A Resource for Invasive Species Research.</title>
        <authorList>
            <person name="McCartney M.A."/>
            <person name="Auch B."/>
            <person name="Kono T."/>
            <person name="Mallez S."/>
            <person name="Zhang Y."/>
            <person name="Obille A."/>
            <person name="Becker A."/>
            <person name="Abrahante J.E."/>
            <person name="Garbe J."/>
            <person name="Badalamenti J.P."/>
            <person name="Herman A."/>
            <person name="Mangelson H."/>
            <person name="Liachko I."/>
            <person name="Sullivan S."/>
            <person name="Sone E.D."/>
            <person name="Koren S."/>
            <person name="Silverstein K.A.T."/>
            <person name="Beckman K.B."/>
            <person name="Gohl D.M."/>
        </authorList>
    </citation>
    <scope>NUCLEOTIDE SEQUENCE</scope>
    <source>
        <strain evidence="11">Duluth1</strain>
        <tissue evidence="11">Whole animal</tissue>
    </source>
</reference>
<dbReference type="PANTHER" id="PTHR10780">
    <property type="entry name" value="MITOCHONDRIAL CARRIER HOMOLOG"/>
    <property type="match status" value="1"/>
</dbReference>
<evidence type="ECO:0000256" key="9">
    <source>
        <dbReference type="PROSITE-ProRule" id="PRU00282"/>
    </source>
</evidence>
<dbReference type="Proteomes" id="UP000828390">
    <property type="component" value="Unassembled WGS sequence"/>
</dbReference>
<keyword evidence="12" id="KW-1185">Reference proteome</keyword>
<keyword evidence="3 9" id="KW-0812">Transmembrane</keyword>
<gene>
    <name evidence="11" type="ORF">DPMN_045064</name>
</gene>
<dbReference type="GO" id="GO:0005741">
    <property type="term" value="C:mitochondrial outer membrane"/>
    <property type="evidence" value="ECO:0007669"/>
    <property type="project" value="UniProtKB-SubCell"/>
</dbReference>
<evidence type="ECO:0000256" key="10">
    <source>
        <dbReference type="RuleBase" id="RU000488"/>
    </source>
</evidence>
<keyword evidence="5" id="KW-1000">Mitochondrion outer membrane</keyword>
<evidence type="ECO:0000313" key="12">
    <source>
        <dbReference type="Proteomes" id="UP000828390"/>
    </source>
</evidence>
<dbReference type="SUPFAM" id="SSF103506">
    <property type="entry name" value="Mitochondrial carrier"/>
    <property type="match status" value="1"/>
</dbReference>
<keyword evidence="8 9" id="KW-0472">Membrane</keyword>
<evidence type="ECO:0000256" key="3">
    <source>
        <dbReference type="ARBA" id="ARBA00022692"/>
    </source>
</evidence>
<evidence type="ECO:0000256" key="2">
    <source>
        <dbReference type="ARBA" id="ARBA00006375"/>
    </source>
</evidence>
<evidence type="ECO:0000256" key="1">
    <source>
        <dbReference type="ARBA" id="ARBA00004374"/>
    </source>
</evidence>
<keyword evidence="10" id="KW-0813">Transport</keyword>
<dbReference type="AlphaFoldDB" id="A0A9D4HX05"/>
<keyword evidence="6" id="KW-1133">Transmembrane helix</keyword>